<gene>
    <name evidence="9" type="ORF">KP014_10645</name>
    <name evidence="10" type="ORF">SAMN04487895_10427</name>
</gene>
<dbReference type="AlphaFoldDB" id="A0A1H8KVI4"/>
<evidence type="ECO:0000256" key="6">
    <source>
        <dbReference type="ARBA" id="ARBA00023136"/>
    </source>
</evidence>
<protein>
    <submittedName>
        <fullName evidence="10">Raffinose/stachyose/melibiose transport system permease protein</fullName>
    </submittedName>
    <submittedName>
        <fullName evidence="9">Sugar ABC transporter permease</fullName>
    </submittedName>
</protein>
<accession>A0A1H8KVI4</accession>
<dbReference type="SUPFAM" id="SSF161098">
    <property type="entry name" value="MetI-like"/>
    <property type="match status" value="1"/>
</dbReference>
<dbReference type="EMBL" id="CP076607">
    <property type="protein sequence ID" value="QWU17550.1"/>
    <property type="molecule type" value="Genomic_DNA"/>
</dbReference>
<evidence type="ECO:0000256" key="5">
    <source>
        <dbReference type="ARBA" id="ARBA00022989"/>
    </source>
</evidence>
<keyword evidence="5 7" id="KW-1133">Transmembrane helix</keyword>
<evidence type="ECO:0000256" key="3">
    <source>
        <dbReference type="ARBA" id="ARBA00022475"/>
    </source>
</evidence>
<evidence type="ECO:0000256" key="4">
    <source>
        <dbReference type="ARBA" id="ARBA00022692"/>
    </source>
</evidence>
<dbReference type="OrthoDB" id="9786413at2"/>
<evidence type="ECO:0000313" key="11">
    <source>
        <dbReference type="Proteomes" id="UP000198809"/>
    </source>
</evidence>
<keyword evidence="12" id="KW-1185">Reference proteome</keyword>
<dbReference type="PROSITE" id="PS50928">
    <property type="entry name" value="ABC_TM1"/>
    <property type="match status" value="1"/>
</dbReference>
<evidence type="ECO:0000313" key="9">
    <source>
        <dbReference type="EMBL" id="QWU17550.1"/>
    </source>
</evidence>
<dbReference type="STRING" id="1333845.SAMN04487895_10427"/>
<keyword evidence="4 7" id="KW-0812">Transmembrane</keyword>
<organism evidence="10 11">
    <name type="scientific">Paenibacillus sophorae</name>
    <dbReference type="NCBI Taxonomy" id="1333845"/>
    <lineage>
        <taxon>Bacteria</taxon>
        <taxon>Bacillati</taxon>
        <taxon>Bacillota</taxon>
        <taxon>Bacilli</taxon>
        <taxon>Bacillales</taxon>
        <taxon>Paenibacillaceae</taxon>
        <taxon>Paenibacillus</taxon>
    </lineage>
</organism>
<dbReference type="PANTHER" id="PTHR30193:SF41">
    <property type="entry name" value="DIACETYLCHITOBIOSE UPTAKE SYSTEM PERMEASE PROTEIN NGCF"/>
    <property type="match status" value="1"/>
</dbReference>
<comment type="similarity">
    <text evidence="7">Belongs to the binding-protein-dependent transport system permease family.</text>
</comment>
<feature type="transmembrane region" description="Helical" evidence="7">
    <location>
        <begin position="286"/>
        <end position="308"/>
    </location>
</feature>
<dbReference type="Proteomes" id="UP000198809">
    <property type="component" value="Unassembled WGS sequence"/>
</dbReference>
<proteinExistence type="inferred from homology"/>
<feature type="transmembrane region" description="Helical" evidence="7">
    <location>
        <begin position="181"/>
        <end position="208"/>
    </location>
</feature>
<evidence type="ECO:0000256" key="7">
    <source>
        <dbReference type="RuleBase" id="RU363032"/>
    </source>
</evidence>
<keyword evidence="2 7" id="KW-0813">Transport</keyword>
<dbReference type="GO" id="GO:0005886">
    <property type="term" value="C:plasma membrane"/>
    <property type="evidence" value="ECO:0007669"/>
    <property type="project" value="UniProtKB-SubCell"/>
</dbReference>
<feature type="transmembrane region" description="Helical" evidence="7">
    <location>
        <begin position="38"/>
        <end position="62"/>
    </location>
</feature>
<evidence type="ECO:0000313" key="12">
    <source>
        <dbReference type="Proteomes" id="UP000683429"/>
    </source>
</evidence>
<comment type="subcellular location">
    <subcellularLocation>
        <location evidence="1 7">Cell membrane</location>
        <topology evidence="1 7">Multi-pass membrane protein</topology>
    </subcellularLocation>
</comment>
<reference evidence="9 12" key="2">
    <citation type="submission" date="2021-06" db="EMBL/GenBank/DDBJ databases">
        <title>Whole genome sequence of Paenibacillus sophorae DSM23020 for comparative genomics.</title>
        <authorList>
            <person name="Kim M.-J."/>
            <person name="Lee G."/>
            <person name="Shin J.-H."/>
        </authorList>
    </citation>
    <scope>NUCLEOTIDE SEQUENCE [LARGE SCALE GENOMIC DNA]</scope>
    <source>
        <strain evidence="9 12">DSM 23020</strain>
    </source>
</reference>
<dbReference type="InterPro" id="IPR000515">
    <property type="entry name" value="MetI-like"/>
</dbReference>
<feature type="domain" description="ABC transmembrane type-1" evidence="8">
    <location>
        <begin position="96"/>
        <end position="307"/>
    </location>
</feature>
<evidence type="ECO:0000259" key="8">
    <source>
        <dbReference type="PROSITE" id="PS50928"/>
    </source>
</evidence>
<dbReference type="Gene3D" id="1.10.3720.10">
    <property type="entry name" value="MetI-like"/>
    <property type="match status" value="1"/>
</dbReference>
<dbReference type="Proteomes" id="UP000683429">
    <property type="component" value="Chromosome"/>
</dbReference>
<dbReference type="PANTHER" id="PTHR30193">
    <property type="entry name" value="ABC TRANSPORTER PERMEASE PROTEIN"/>
    <property type="match status" value="1"/>
</dbReference>
<dbReference type="EMBL" id="FODH01000004">
    <property type="protein sequence ID" value="SEN96912.1"/>
    <property type="molecule type" value="Genomic_DNA"/>
</dbReference>
<dbReference type="GO" id="GO:0055085">
    <property type="term" value="P:transmembrane transport"/>
    <property type="evidence" value="ECO:0007669"/>
    <property type="project" value="InterPro"/>
</dbReference>
<name>A0A1H8KVI4_9BACL</name>
<evidence type="ECO:0000256" key="2">
    <source>
        <dbReference type="ARBA" id="ARBA00022448"/>
    </source>
</evidence>
<feature type="transmembrane region" description="Helical" evidence="7">
    <location>
        <begin position="102"/>
        <end position="122"/>
    </location>
</feature>
<dbReference type="CDD" id="cd06261">
    <property type="entry name" value="TM_PBP2"/>
    <property type="match status" value="1"/>
</dbReference>
<dbReference type="Pfam" id="PF00528">
    <property type="entry name" value="BPD_transp_1"/>
    <property type="match status" value="1"/>
</dbReference>
<dbReference type="InterPro" id="IPR051393">
    <property type="entry name" value="ABC_transporter_permease"/>
</dbReference>
<sequence length="318" mass="35721">MENNRASIDIHPVIERSSKLERRGSVKRWVTSQWMQQIFFVGPAILFYSIVIAIPFFFGIYYSMTSWDGVSGNAVWVGLRNFSSIFFNDPEFVQSFWFTTRFTLTAVVLNNLIGFALAYLLSQPLKSRSVVRTIFFLPNVLGGLVLGFIWQFILVQGFPGIGKLTHLSFFNLPWLGTEATAYWALIIVSVWQGAGYLMVIYIAGLANVPKDLIEASVIDGAGKWQILKNIIIPLIMPTLTVCLFISISWTFKMFDLNYSLTSGGPYGSTESVAMNIYNEAFGNNRYGLGTAKALIFFVAVTVITLIQVKLTKSREVEM</sequence>
<evidence type="ECO:0000256" key="1">
    <source>
        <dbReference type="ARBA" id="ARBA00004651"/>
    </source>
</evidence>
<feature type="transmembrane region" description="Helical" evidence="7">
    <location>
        <begin position="229"/>
        <end position="251"/>
    </location>
</feature>
<keyword evidence="6 7" id="KW-0472">Membrane</keyword>
<reference evidence="10 11" key="1">
    <citation type="submission" date="2016-10" db="EMBL/GenBank/DDBJ databases">
        <authorList>
            <person name="de Groot N.N."/>
        </authorList>
    </citation>
    <scope>NUCLEOTIDE SEQUENCE [LARGE SCALE GENOMIC DNA]</scope>
    <source>
        <strain evidence="10 11">CGMCC 1.10238</strain>
    </source>
</reference>
<dbReference type="InterPro" id="IPR035906">
    <property type="entry name" value="MetI-like_sf"/>
</dbReference>
<evidence type="ECO:0000313" key="10">
    <source>
        <dbReference type="EMBL" id="SEN96912.1"/>
    </source>
</evidence>
<feature type="transmembrane region" description="Helical" evidence="7">
    <location>
        <begin position="134"/>
        <end position="161"/>
    </location>
</feature>
<keyword evidence="3" id="KW-1003">Cell membrane</keyword>